<keyword evidence="8" id="KW-0653">Protein transport</keyword>
<dbReference type="InterPro" id="IPR027417">
    <property type="entry name" value="P-loop_NTPase"/>
</dbReference>
<dbReference type="InterPro" id="IPR047040">
    <property type="entry name" value="FlhF__GTPase_dom"/>
</dbReference>
<keyword evidence="11" id="KW-1006">Bacterial flagellum protein export</keyword>
<comment type="function">
    <text evidence="12">Necessary for flagellar biosynthesis. May be involved in translocation of the flagellum.</text>
</comment>
<name>A0ABV4BEY5_9GAMM</name>
<gene>
    <name evidence="17" type="primary">flhF</name>
    <name evidence="17" type="ORF">ABC977_05805</name>
</gene>
<feature type="region of interest" description="Disordered" evidence="14">
    <location>
        <begin position="57"/>
        <end position="77"/>
    </location>
</feature>
<dbReference type="SMART" id="SM00382">
    <property type="entry name" value="AAA"/>
    <property type="match status" value="1"/>
</dbReference>
<evidence type="ECO:0000256" key="9">
    <source>
        <dbReference type="ARBA" id="ARBA00023134"/>
    </source>
</evidence>
<sequence length="513" mass="55200">MRIKRFVAPDMRQALRMVREDQGADAVVLSSRRTEAGTELLVALDYDAQVVAAMSATDGPASTPSVSATSLPAERPESLAAEEAECPPATPSIAIAHPPNDETLGAVGTELRKLRIALEQQLQWLEMRDGEPAENPLGTWPEPSARLRGSVEAADEWVVPIEGRPRAEMDLDGLSGRRRASPDSRIPARDASLRESAKVLDAEGLDQQAVGAMGSELRKLHSALKQQLDALDARDADQGNDGLLARAERLGLPRELAQELLARVVARGHPRGRLWSGVCAELNGRIARVKDDQVYKGGVLALVGPTGVGKTTTVAKLAARFALRYGRRHVALITTDTYRIGAREQLLTFGELLGIPIDFAANRKELAGLLHEHASKRLVLIDNAGLSQRDFRLAAQLGDLDGTPSIKSYLVASCITHPAGLDETFRAFGRARLHGCILTKLDEAVTLGPVLGALVRHQLPLVYASDGQRVPEDLHPAGVVDLVERAEALAWEAGSIPGQHETFVEQRAANGSL</sequence>
<keyword evidence="10" id="KW-0472">Membrane</keyword>
<keyword evidence="17" id="KW-0969">Cilium</keyword>
<evidence type="ECO:0000256" key="6">
    <source>
        <dbReference type="ARBA" id="ARBA00022741"/>
    </source>
</evidence>
<organism evidence="17 18">
    <name type="scientific">Thioalkalicoccus limnaeus</name>
    <dbReference type="NCBI Taxonomy" id="120681"/>
    <lineage>
        <taxon>Bacteria</taxon>
        <taxon>Pseudomonadati</taxon>
        <taxon>Pseudomonadota</taxon>
        <taxon>Gammaproteobacteria</taxon>
        <taxon>Chromatiales</taxon>
        <taxon>Chromatiaceae</taxon>
        <taxon>Thioalkalicoccus</taxon>
    </lineage>
</organism>
<dbReference type="InterPro" id="IPR000897">
    <property type="entry name" value="SRP54_GTPase_dom"/>
</dbReference>
<comment type="similarity">
    <text evidence="2">Belongs to the GTP-binding SRP family.</text>
</comment>
<dbReference type="EMBL" id="JBDKXB010000005">
    <property type="protein sequence ID" value="MEY6431922.1"/>
    <property type="molecule type" value="Genomic_DNA"/>
</dbReference>
<evidence type="ECO:0000256" key="5">
    <source>
        <dbReference type="ARBA" id="ARBA00022475"/>
    </source>
</evidence>
<dbReference type="PANTHER" id="PTHR43134:SF3">
    <property type="entry name" value="FLAGELLAR BIOSYNTHESIS PROTEIN FLHF"/>
    <property type="match status" value="1"/>
</dbReference>
<feature type="compositionally biased region" description="Basic and acidic residues" evidence="14">
    <location>
        <begin position="180"/>
        <end position="192"/>
    </location>
</feature>
<keyword evidence="9" id="KW-0342">GTP-binding</keyword>
<evidence type="ECO:0000313" key="17">
    <source>
        <dbReference type="EMBL" id="MEY6431922.1"/>
    </source>
</evidence>
<evidence type="ECO:0000256" key="8">
    <source>
        <dbReference type="ARBA" id="ARBA00022927"/>
    </source>
</evidence>
<dbReference type="PANTHER" id="PTHR43134">
    <property type="entry name" value="SIGNAL RECOGNITION PARTICLE RECEPTOR SUBUNIT ALPHA"/>
    <property type="match status" value="1"/>
</dbReference>
<evidence type="ECO:0000256" key="14">
    <source>
        <dbReference type="SAM" id="MobiDB-lite"/>
    </source>
</evidence>
<accession>A0ABV4BEY5</accession>
<dbReference type="InterPro" id="IPR003593">
    <property type="entry name" value="AAA+_ATPase"/>
</dbReference>
<dbReference type="SMART" id="SM00962">
    <property type="entry name" value="SRP54"/>
    <property type="match status" value="1"/>
</dbReference>
<reference evidence="17 18" key="1">
    <citation type="submission" date="2024-05" db="EMBL/GenBank/DDBJ databases">
        <title>Genome Sequence and Characterization of the New Strain Purple Sulfur Bacterium of Genus Thioalkalicoccus.</title>
        <authorList>
            <person name="Bryantseva I.A."/>
            <person name="Kyndt J.A."/>
            <person name="Imhoff J.F."/>
        </authorList>
    </citation>
    <scope>NUCLEOTIDE SEQUENCE [LARGE SCALE GENOMIC DNA]</scope>
    <source>
        <strain evidence="17 18">Um2</strain>
    </source>
</reference>
<evidence type="ECO:0000256" key="7">
    <source>
        <dbReference type="ARBA" id="ARBA00022795"/>
    </source>
</evidence>
<dbReference type="InterPro" id="IPR020006">
    <property type="entry name" value="FlhF"/>
</dbReference>
<evidence type="ECO:0000256" key="12">
    <source>
        <dbReference type="ARBA" id="ARBA00025337"/>
    </source>
</evidence>
<keyword evidence="6" id="KW-0547">Nucleotide-binding</keyword>
<keyword evidence="18" id="KW-1185">Reference proteome</keyword>
<dbReference type="SUPFAM" id="SSF52540">
    <property type="entry name" value="P-loop containing nucleoside triphosphate hydrolases"/>
    <property type="match status" value="1"/>
</dbReference>
<evidence type="ECO:0000256" key="2">
    <source>
        <dbReference type="ARBA" id="ARBA00008531"/>
    </source>
</evidence>
<dbReference type="Gene3D" id="3.40.50.300">
    <property type="entry name" value="P-loop containing nucleotide triphosphate hydrolases"/>
    <property type="match status" value="1"/>
</dbReference>
<keyword evidence="4" id="KW-0813">Transport</keyword>
<keyword evidence="17" id="KW-0282">Flagellum</keyword>
<dbReference type="NCBIfam" id="TIGR03499">
    <property type="entry name" value="FlhF"/>
    <property type="match status" value="1"/>
</dbReference>
<evidence type="ECO:0000256" key="1">
    <source>
        <dbReference type="ARBA" id="ARBA00004413"/>
    </source>
</evidence>
<proteinExistence type="inferred from homology"/>
<evidence type="ECO:0000256" key="3">
    <source>
        <dbReference type="ARBA" id="ARBA00014919"/>
    </source>
</evidence>
<feature type="region of interest" description="Disordered" evidence="14">
    <location>
        <begin position="168"/>
        <end position="192"/>
    </location>
</feature>
<evidence type="ECO:0000256" key="4">
    <source>
        <dbReference type="ARBA" id="ARBA00022448"/>
    </source>
</evidence>
<dbReference type="Pfam" id="PF00448">
    <property type="entry name" value="SRP54"/>
    <property type="match status" value="1"/>
</dbReference>
<keyword evidence="17" id="KW-0966">Cell projection</keyword>
<feature type="compositionally biased region" description="Polar residues" evidence="14">
    <location>
        <begin position="60"/>
        <end position="70"/>
    </location>
</feature>
<evidence type="ECO:0000256" key="13">
    <source>
        <dbReference type="NCBIfam" id="TIGR03499"/>
    </source>
</evidence>
<comment type="subcellular location">
    <subcellularLocation>
        <location evidence="1">Cell membrane</location>
        <topology evidence="1">Peripheral membrane protein</topology>
        <orientation evidence="1">Cytoplasmic side</orientation>
    </subcellularLocation>
</comment>
<dbReference type="CDD" id="cd17873">
    <property type="entry name" value="FlhF"/>
    <property type="match status" value="1"/>
</dbReference>
<feature type="domain" description="SRP54-type proteins GTP-binding" evidence="16">
    <location>
        <begin position="297"/>
        <end position="488"/>
    </location>
</feature>
<feature type="domain" description="AAA+ ATPase" evidence="15">
    <location>
        <begin position="296"/>
        <end position="439"/>
    </location>
</feature>
<evidence type="ECO:0000256" key="10">
    <source>
        <dbReference type="ARBA" id="ARBA00023136"/>
    </source>
</evidence>
<comment type="caution">
    <text evidence="17">The sequence shown here is derived from an EMBL/GenBank/DDBJ whole genome shotgun (WGS) entry which is preliminary data.</text>
</comment>
<keyword evidence="5" id="KW-1003">Cell membrane</keyword>
<evidence type="ECO:0000313" key="18">
    <source>
        <dbReference type="Proteomes" id="UP001564408"/>
    </source>
</evidence>
<evidence type="ECO:0000259" key="15">
    <source>
        <dbReference type="SMART" id="SM00382"/>
    </source>
</evidence>
<keyword evidence="7" id="KW-1005">Bacterial flagellum biogenesis</keyword>
<dbReference type="RefSeq" id="WP_369666305.1">
    <property type="nucleotide sequence ID" value="NZ_JBDKXB010000005.1"/>
</dbReference>
<protein>
    <recommendedName>
        <fullName evidence="3 13">Flagellar biosynthesis protein FlhF</fullName>
    </recommendedName>
</protein>
<dbReference type="Proteomes" id="UP001564408">
    <property type="component" value="Unassembled WGS sequence"/>
</dbReference>
<evidence type="ECO:0000259" key="16">
    <source>
        <dbReference type="SMART" id="SM00962"/>
    </source>
</evidence>
<evidence type="ECO:0000256" key="11">
    <source>
        <dbReference type="ARBA" id="ARBA00023225"/>
    </source>
</evidence>